<keyword evidence="4" id="KW-0804">Transcription</keyword>
<reference evidence="7 8" key="1">
    <citation type="submission" date="2018-10" db="EMBL/GenBank/DDBJ databases">
        <title>A high-quality apple genome assembly.</title>
        <authorList>
            <person name="Hu J."/>
        </authorList>
    </citation>
    <scope>NUCLEOTIDE SEQUENCE [LARGE SCALE GENOMIC DNA]</scope>
    <source>
        <strain evidence="8">cv. HFTH1</strain>
        <tissue evidence="7">Young leaf</tissue>
    </source>
</reference>
<evidence type="ECO:0000313" key="7">
    <source>
        <dbReference type="EMBL" id="RXI02733.1"/>
    </source>
</evidence>
<comment type="subcellular location">
    <subcellularLocation>
        <location evidence="1">Nucleus</location>
    </subcellularLocation>
</comment>
<dbReference type="PANTHER" id="PTHR16223:SF109">
    <property type="entry name" value="BHLH DOMAIN-CONTAINING PROTEIN"/>
    <property type="match status" value="1"/>
</dbReference>
<dbReference type="InterPro" id="IPR045843">
    <property type="entry name" value="IND-like"/>
</dbReference>
<evidence type="ECO:0000256" key="1">
    <source>
        <dbReference type="ARBA" id="ARBA00004123"/>
    </source>
</evidence>
<proteinExistence type="predicted"/>
<dbReference type="AlphaFoldDB" id="A0A498KB28"/>
<gene>
    <name evidence="7" type="ORF">DVH24_002811</name>
</gene>
<dbReference type="GO" id="GO:0005634">
    <property type="term" value="C:nucleus"/>
    <property type="evidence" value="ECO:0007669"/>
    <property type="project" value="UniProtKB-SubCell"/>
</dbReference>
<dbReference type="CDD" id="cd11393">
    <property type="entry name" value="bHLH_AtbHLH_like"/>
    <property type="match status" value="1"/>
</dbReference>
<dbReference type="GO" id="GO:0046983">
    <property type="term" value="F:protein dimerization activity"/>
    <property type="evidence" value="ECO:0007669"/>
    <property type="project" value="InterPro"/>
</dbReference>
<evidence type="ECO:0000259" key="6">
    <source>
        <dbReference type="PROSITE" id="PS50888"/>
    </source>
</evidence>
<dbReference type="GO" id="GO:0000978">
    <property type="term" value="F:RNA polymerase II cis-regulatory region sequence-specific DNA binding"/>
    <property type="evidence" value="ECO:0007669"/>
    <property type="project" value="TreeGrafter"/>
</dbReference>
<keyword evidence="8" id="KW-1185">Reference proteome</keyword>
<dbReference type="PANTHER" id="PTHR16223">
    <property type="entry name" value="TRANSCRIPTION FACTOR BHLH83-RELATED"/>
    <property type="match status" value="1"/>
</dbReference>
<accession>A0A498KB28</accession>
<name>A0A498KB28_MALDO</name>
<dbReference type="Proteomes" id="UP000290289">
    <property type="component" value="Chromosome 3"/>
</dbReference>
<dbReference type="InterPro" id="IPR036638">
    <property type="entry name" value="HLH_DNA-bd_sf"/>
</dbReference>
<evidence type="ECO:0000256" key="5">
    <source>
        <dbReference type="ARBA" id="ARBA00023242"/>
    </source>
</evidence>
<keyword evidence="3" id="KW-0238">DNA-binding</keyword>
<dbReference type="InterPro" id="IPR045239">
    <property type="entry name" value="bHLH95_bHLH"/>
</dbReference>
<sequence>MIWVGIGSNAVLRSCLVKIEDPLHRVGMEGQSSLTNTIQMLSMGFCGNAADDISEALGYNLNQQVMMEAGRTADQTDVLSLPWWIQPEKPSHNYVEYLAESSAFVPKSPCEDMWESIPSSVVSIHDVGRVSEFQRDGLYSGLGNACGSKSTDFSRDMDSSKMKLLSLHNDELVNTQHQLPMQYHTSRTDNPNWDSYDSVSQVDPRATIDTPGSLCQPHHIVSKQRTFSSEYNRRMRIGERLSALQELLPEPAEGRQVCVLDDVIDQIKFLKLQIKVNLSLYAATPQDLSRSRLGGEPIAEPIIFREGYGHYFCHQQMLNEPLEEMIGNLLEVDVLAASELLEKKGLLLLPMEYSEDSA</sequence>
<dbReference type="PROSITE" id="PS50888">
    <property type="entry name" value="BHLH"/>
    <property type="match status" value="1"/>
</dbReference>
<evidence type="ECO:0000256" key="3">
    <source>
        <dbReference type="ARBA" id="ARBA00023125"/>
    </source>
</evidence>
<comment type="caution">
    <text evidence="7">The sequence shown here is derived from an EMBL/GenBank/DDBJ whole genome shotgun (WGS) entry which is preliminary data.</text>
</comment>
<protein>
    <recommendedName>
        <fullName evidence="6">BHLH domain-containing protein</fullName>
    </recommendedName>
</protein>
<evidence type="ECO:0000256" key="4">
    <source>
        <dbReference type="ARBA" id="ARBA00023163"/>
    </source>
</evidence>
<evidence type="ECO:0000313" key="8">
    <source>
        <dbReference type="Proteomes" id="UP000290289"/>
    </source>
</evidence>
<dbReference type="InterPro" id="IPR011598">
    <property type="entry name" value="bHLH_dom"/>
</dbReference>
<dbReference type="SUPFAM" id="SSF47459">
    <property type="entry name" value="HLH, helix-loop-helix DNA-binding domain"/>
    <property type="match status" value="1"/>
</dbReference>
<organism evidence="7 8">
    <name type="scientific">Malus domestica</name>
    <name type="common">Apple</name>
    <name type="synonym">Pyrus malus</name>
    <dbReference type="NCBI Taxonomy" id="3750"/>
    <lineage>
        <taxon>Eukaryota</taxon>
        <taxon>Viridiplantae</taxon>
        <taxon>Streptophyta</taxon>
        <taxon>Embryophyta</taxon>
        <taxon>Tracheophyta</taxon>
        <taxon>Spermatophyta</taxon>
        <taxon>Magnoliopsida</taxon>
        <taxon>eudicotyledons</taxon>
        <taxon>Gunneridae</taxon>
        <taxon>Pentapetalae</taxon>
        <taxon>rosids</taxon>
        <taxon>fabids</taxon>
        <taxon>Rosales</taxon>
        <taxon>Rosaceae</taxon>
        <taxon>Amygdaloideae</taxon>
        <taxon>Maleae</taxon>
        <taxon>Malus</taxon>
    </lineage>
</organism>
<dbReference type="STRING" id="3750.A0A498KB28"/>
<keyword evidence="5" id="KW-0539">Nucleus</keyword>
<dbReference type="EMBL" id="RDQH01000329">
    <property type="protein sequence ID" value="RXI02733.1"/>
    <property type="molecule type" value="Genomic_DNA"/>
</dbReference>
<keyword evidence="2" id="KW-0805">Transcription regulation</keyword>
<evidence type="ECO:0000256" key="2">
    <source>
        <dbReference type="ARBA" id="ARBA00023015"/>
    </source>
</evidence>
<feature type="domain" description="BHLH" evidence="6">
    <location>
        <begin position="221"/>
        <end position="270"/>
    </location>
</feature>
<dbReference type="GO" id="GO:0000981">
    <property type="term" value="F:DNA-binding transcription factor activity, RNA polymerase II-specific"/>
    <property type="evidence" value="ECO:0007669"/>
    <property type="project" value="TreeGrafter"/>
</dbReference>